<gene>
    <name evidence="5" type="ORF">EV380_1789</name>
</gene>
<evidence type="ECO:0000313" key="6">
    <source>
        <dbReference type="Proteomes" id="UP000292685"/>
    </source>
</evidence>
<name>A0A4Q8AF19_9MICC</name>
<keyword evidence="3" id="KW-0560">Oxidoreductase</keyword>
<feature type="domain" description="NADPH-dependent FMN reductase-like" evidence="4">
    <location>
        <begin position="17"/>
        <end position="167"/>
    </location>
</feature>
<keyword evidence="2" id="KW-0288">FMN</keyword>
<dbReference type="NCBIfam" id="TIGR04037">
    <property type="entry name" value="LLM_duo_CE1759"/>
    <property type="match status" value="1"/>
</dbReference>
<dbReference type="SUPFAM" id="SSF52218">
    <property type="entry name" value="Flavoproteins"/>
    <property type="match status" value="1"/>
</dbReference>
<dbReference type="OrthoDB" id="1643408at2"/>
<accession>A0A4Q8AF19</accession>
<dbReference type="PANTHER" id="PTHR43408:SF2">
    <property type="entry name" value="FMN REDUCTASE (NADPH)"/>
    <property type="match status" value="1"/>
</dbReference>
<keyword evidence="6" id="KW-1185">Reference proteome</keyword>
<dbReference type="Proteomes" id="UP000292685">
    <property type="component" value="Unassembled WGS sequence"/>
</dbReference>
<protein>
    <submittedName>
        <fullName evidence="5">FMN reductase</fullName>
    </submittedName>
</protein>
<evidence type="ECO:0000256" key="3">
    <source>
        <dbReference type="ARBA" id="ARBA00023002"/>
    </source>
</evidence>
<organism evidence="5 6">
    <name type="scientific">Zhihengliuella halotolerans</name>
    <dbReference type="NCBI Taxonomy" id="370736"/>
    <lineage>
        <taxon>Bacteria</taxon>
        <taxon>Bacillati</taxon>
        <taxon>Actinomycetota</taxon>
        <taxon>Actinomycetes</taxon>
        <taxon>Micrococcales</taxon>
        <taxon>Micrococcaceae</taxon>
        <taxon>Zhihengliuella</taxon>
    </lineage>
</organism>
<dbReference type="EMBL" id="SHLA01000001">
    <property type="protein sequence ID" value="RZU62199.1"/>
    <property type="molecule type" value="Genomic_DNA"/>
</dbReference>
<dbReference type="InterPro" id="IPR023932">
    <property type="entry name" value="CE1759_FMN_reduct"/>
</dbReference>
<evidence type="ECO:0000259" key="4">
    <source>
        <dbReference type="Pfam" id="PF03358"/>
    </source>
</evidence>
<dbReference type="InterPro" id="IPR005025">
    <property type="entry name" value="FMN_Rdtase-like_dom"/>
</dbReference>
<dbReference type="Pfam" id="PF03358">
    <property type="entry name" value="FMN_red"/>
    <property type="match status" value="1"/>
</dbReference>
<dbReference type="InterPro" id="IPR029039">
    <property type="entry name" value="Flavoprotein-like_sf"/>
</dbReference>
<dbReference type="PANTHER" id="PTHR43408">
    <property type="entry name" value="FMN REDUCTASE (NADPH)"/>
    <property type="match status" value="1"/>
</dbReference>
<evidence type="ECO:0000256" key="1">
    <source>
        <dbReference type="ARBA" id="ARBA00022630"/>
    </source>
</evidence>
<dbReference type="Gene3D" id="3.40.50.360">
    <property type="match status" value="1"/>
</dbReference>
<proteinExistence type="predicted"/>
<dbReference type="GO" id="GO:0016491">
    <property type="term" value="F:oxidoreductase activity"/>
    <property type="evidence" value="ECO:0007669"/>
    <property type="project" value="UniProtKB-KW"/>
</dbReference>
<dbReference type="InterPro" id="IPR051814">
    <property type="entry name" value="NAD(P)H-dep_FMN_reductase"/>
</dbReference>
<reference evidence="5 6" key="1">
    <citation type="submission" date="2019-02" db="EMBL/GenBank/DDBJ databases">
        <title>Sequencing the genomes of 1000 actinobacteria strains.</title>
        <authorList>
            <person name="Klenk H.-P."/>
        </authorList>
    </citation>
    <scope>NUCLEOTIDE SEQUENCE [LARGE SCALE GENOMIC DNA]</scope>
    <source>
        <strain evidence="5 6">DSM 17364</strain>
    </source>
</reference>
<keyword evidence="1" id="KW-0285">Flavoprotein</keyword>
<dbReference type="RefSeq" id="WP_130450775.1">
    <property type="nucleotide sequence ID" value="NZ_SHLA01000001.1"/>
</dbReference>
<dbReference type="AlphaFoldDB" id="A0A4Q8AF19"/>
<sequence length="241" mass="24044">MGASSAAANTNAAAIRNIVVVSGGLGVPSTSRMLGDRIAEAAAQSVEALGGNARVDVVELREYAGDIANAMVSRYASPRLQAAIDVVTDADALVAVSPVFTASVSGLFKSFLDVLDPSALAGMPVVLAATGGSARHSLVIDYALRPVFAYLKADVMPTGVFAAPGDWGGEGESGNDGDALTSRTRRAGRELGLALTAGATGGPAGAVPGANVGANSAEAAGMTSMPFEDLLASINGNRVRV</sequence>
<comment type="caution">
    <text evidence="5">The sequence shown here is derived from an EMBL/GenBank/DDBJ whole genome shotgun (WGS) entry which is preliminary data.</text>
</comment>
<evidence type="ECO:0000256" key="2">
    <source>
        <dbReference type="ARBA" id="ARBA00022643"/>
    </source>
</evidence>
<evidence type="ECO:0000313" key="5">
    <source>
        <dbReference type="EMBL" id="RZU62199.1"/>
    </source>
</evidence>